<evidence type="ECO:0000256" key="5">
    <source>
        <dbReference type="ARBA" id="ARBA00023136"/>
    </source>
</evidence>
<feature type="transmembrane region" description="Helical" evidence="6">
    <location>
        <begin position="59"/>
        <end position="80"/>
    </location>
</feature>
<protein>
    <submittedName>
        <fullName evidence="7">Uncharacterized protein</fullName>
    </submittedName>
</protein>
<keyword evidence="8" id="KW-1185">Reference proteome</keyword>
<evidence type="ECO:0000256" key="6">
    <source>
        <dbReference type="SAM" id="Phobius"/>
    </source>
</evidence>
<dbReference type="AlphaFoldDB" id="A0A5C3EZY9"/>
<accession>A0A5C3EZY9</accession>
<feature type="transmembrane region" description="Helical" evidence="6">
    <location>
        <begin position="223"/>
        <end position="242"/>
    </location>
</feature>
<dbReference type="InterPro" id="IPR000791">
    <property type="entry name" value="Gpr1/Fun34/SatP-like"/>
</dbReference>
<feature type="transmembrane region" description="Helical" evidence="6">
    <location>
        <begin position="119"/>
        <end position="142"/>
    </location>
</feature>
<dbReference type="Proteomes" id="UP000323386">
    <property type="component" value="Unassembled WGS sequence"/>
</dbReference>
<evidence type="ECO:0000313" key="7">
    <source>
        <dbReference type="EMBL" id="SPO37632.1"/>
    </source>
</evidence>
<feature type="transmembrane region" description="Helical" evidence="6">
    <location>
        <begin position="92"/>
        <end position="113"/>
    </location>
</feature>
<comment type="subcellular location">
    <subcellularLocation>
        <location evidence="1">Membrane</location>
        <topology evidence="1">Multi-pass membrane protein</topology>
    </subcellularLocation>
</comment>
<dbReference type="GO" id="GO:0005886">
    <property type="term" value="C:plasma membrane"/>
    <property type="evidence" value="ECO:0007669"/>
    <property type="project" value="TreeGrafter"/>
</dbReference>
<evidence type="ECO:0000256" key="4">
    <source>
        <dbReference type="ARBA" id="ARBA00022989"/>
    </source>
</evidence>
<dbReference type="EMBL" id="OOIP01000007">
    <property type="protein sequence ID" value="SPO37632.1"/>
    <property type="molecule type" value="Genomic_DNA"/>
</dbReference>
<reference evidence="7 8" key="1">
    <citation type="submission" date="2018-03" db="EMBL/GenBank/DDBJ databases">
        <authorList>
            <person name="Guldener U."/>
        </authorList>
    </citation>
    <scope>NUCLEOTIDE SEQUENCE [LARGE SCALE GENOMIC DNA]</scope>
    <source>
        <strain evidence="7 8">DAOM196992</strain>
    </source>
</reference>
<evidence type="ECO:0000256" key="1">
    <source>
        <dbReference type="ARBA" id="ARBA00004141"/>
    </source>
</evidence>
<organism evidence="7 8">
    <name type="scientific">Pseudozyma flocculosa</name>
    <dbReference type="NCBI Taxonomy" id="84751"/>
    <lineage>
        <taxon>Eukaryota</taxon>
        <taxon>Fungi</taxon>
        <taxon>Dikarya</taxon>
        <taxon>Basidiomycota</taxon>
        <taxon>Ustilaginomycotina</taxon>
        <taxon>Ustilaginomycetes</taxon>
        <taxon>Ustilaginales</taxon>
        <taxon>Ustilaginaceae</taxon>
        <taxon>Pseudozyma</taxon>
    </lineage>
</organism>
<comment type="similarity">
    <text evidence="2">Belongs to the acetate uptake transporter (AceTr) (TC 2.A.96) family.</text>
</comment>
<proteinExistence type="inferred from homology"/>
<feature type="transmembrane region" description="Helical" evidence="6">
    <location>
        <begin position="192"/>
        <end position="211"/>
    </location>
</feature>
<keyword evidence="5 6" id="KW-0472">Membrane</keyword>
<dbReference type="PANTHER" id="PTHR31123">
    <property type="entry name" value="ACCUMULATION OF DYADS PROTEIN 2-RELATED"/>
    <property type="match status" value="1"/>
</dbReference>
<dbReference type="OrthoDB" id="3648309at2759"/>
<dbReference type="Pfam" id="PF01184">
    <property type="entry name" value="Gpr1_Fun34_YaaH"/>
    <property type="match status" value="1"/>
</dbReference>
<keyword evidence="4 6" id="KW-1133">Transmembrane helix</keyword>
<evidence type="ECO:0000313" key="8">
    <source>
        <dbReference type="Proteomes" id="UP000323386"/>
    </source>
</evidence>
<feature type="transmembrane region" description="Helical" evidence="6">
    <location>
        <begin position="163"/>
        <end position="186"/>
    </location>
</feature>
<dbReference type="PANTHER" id="PTHR31123:SF1">
    <property type="entry name" value="ACCUMULATION OF DYADS PROTEIN 2-RELATED"/>
    <property type="match status" value="1"/>
</dbReference>
<keyword evidence="3 6" id="KW-0812">Transmembrane</keyword>
<evidence type="ECO:0000256" key="3">
    <source>
        <dbReference type="ARBA" id="ARBA00022692"/>
    </source>
</evidence>
<evidence type="ECO:0000256" key="2">
    <source>
        <dbReference type="ARBA" id="ARBA00005587"/>
    </source>
</evidence>
<dbReference type="GO" id="GO:0015123">
    <property type="term" value="F:acetate transmembrane transporter activity"/>
    <property type="evidence" value="ECO:0007669"/>
    <property type="project" value="TreeGrafter"/>
</dbReference>
<gene>
    <name evidence="7" type="ORF">PSFLO_03107</name>
</gene>
<name>A0A5C3EZY9_9BASI</name>
<dbReference type="InterPro" id="IPR051633">
    <property type="entry name" value="AceTr"/>
</dbReference>
<sequence length="259" mass="27416">MTTPYRVPSLKAQFGLAEDPNAPAHITTSAGHKLTRTITPGGHELDSTQPGFPVYHRRIANPVPLMSIATGASLMILGFGLCKIRNIENYTIWYTVGLPLGMVGNFTASMFAFAEGSTFLATLAGTLAGLLGGLAICFLPWAGVQASYVVGAAGNIQQGTLDFYTAVSMVTLVGMVPLFCILLASLRSSVPVTQSITLIIIALILEGVNNLQYPRPALQTAGGVIFIIVGVTLEYLAVAVMLQEEGLKLLPVMPLPRVE</sequence>